<dbReference type="EMBL" id="HACG01051626">
    <property type="protein sequence ID" value="CEK98497.1"/>
    <property type="molecule type" value="Transcribed_RNA"/>
</dbReference>
<organism evidence="1">
    <name type="scientific">Arion vulgaris</name>
    <dbReference type="NCBI Taxonomy" id="1028688"/>
    <lineage>
        <taxon>Eukaryota</taxon>
        <taxon>Metazoa</taxon>
        <taxon>Spiralia</taxon>
        <taxon>Lophotrochozoa</taxon>
        <taxon>Mollusca</taxon>
        <taxon>Gastropoda</taxon>
        <taxon>Heterobranchia</taxon>
        <taxon>Euthyneura</taxon>
        <taxon>Panpulmonata</taxon>
        <taxon>Eupulmonata</taxon>
        <taxon>Stylommatophora</taxon>
        <taxon>Helicina</taxon>
        <taxon>Arionoidea</taxon>
        <taxon>Arionidae</taxon>
        <taxon>Arion</taxon>
    </lineage>
</organism>
<accession>A0A0B7BZZ8</accession>
<evidence type="ECO:0000313" key="1">
    <source>
        <dbReference type="EMBL" id="CEK98497.1"/>
    </source>
</evidence>
<feature type="non-terminal residue" evidence="1">
    <location>
        <position position="100"/>
    </location>
</feature>
<gene>
    <name evidence="1" type="primary">ORF218868</name>
</gene>
<proteinExistence type="predicted"/>
<reference evidence="1" key="1">
    <citation type="submission" date="2014-12" db="EMBL/GenBank/DDBJ databases">
        <title>Insight into the proteome of Arion vulgaris.</title>
        <authorList>
            <person name="Aradska J."/>
            <person name="Bulat T."/>
            <person name="Smidak R."/>
            <person name="Sarate P."/>
            <person name="Gangsoo J."/>
            <person name="Sialana F."/>
            <person name="Bilban M."/>
            <person name="Lubec G."/>
        </authorList>
    </citation>
    <scope>NUCLEOTIDE SEQUENCE</scope>
    <source>
        <tissue evidence="1">Skin</tissue>
    </source>
</reference>
<protein>
    <submittedName>
        <fullName evidence="1">Uncharacterized protein</fullName>
    </submittedName>
</protein>
<feature type="non-terminal residue" evidence="1">
    <location>
        <position position="1"/>
    </location>
</feature>
<name>A0A0B7BZZ8_9EUPU</name>
<dbReference type="AlphaFoldDB" id="A0A0B7BZZ8"/>
<sequence>VEADVESRPPETDVFSSHSFKTNIAEAHLLDAEIVDKYEFEDDVVKKHPIVADVFDSDVVHQLESDVANAYQFEAVSEAHDDCVEPYKIERDIIHVHSSQ</sequence>